<dbReference type="AlphaFoldDB" id="I5B204"/>
<evidence type="ECO:0000313" key="1">
    <source>
        <dbReference type="EMBL" id="EIM63517.1"/>
    </source>
</evidence>
<dbReference type="RefSeq" id="WP_004072671.1">
    <property type="nucleotide sequence ID" value="NZ_CM001488.1"/>
</dbReference>
<reference evidence="1 2" key="2">
    <citation type="submission" date="2012-02" db="EMBL/GenBank/DDBJ databases">
        <title>Improved High-Quality Draft sequence of Desulfobacter postgatei 2ac9.</title>
        <authorList>
            <consortium name="US DOE Joint Genome Institute"/>
            <person name="Lucas S."/>
            <person name="Han J."/>
            <person name="Lapidus A."/>
            <person name="Cheng J.-F."/>
            <person name="Goodwin L."/>
            <person name="Pitluck S."/>
            <person name="Peters L."/>
            <person name="Ovchinnikova G."/>
            <person name="Held B."/>
            <person name="Detter J.C."/>
            <person name="Han C."/>
            <person name="Tapia R."/>
            <person name="Land M."/>
            <person name="Hauser L."/>
            <person name="Kyrpides N."/>
            <person name="Ivanova N."/>
            <person name="Pagani I."/>
            <person name="Orellana R."/>
            <person name="Lovley D."/>
            <person name="Woyke T."/>
        </authorList>
    </citation>
    <scope>NUCLEOTIDE SEQUENCE [LARGE SCALE GENOMIC DNA]</scope>
    <source>
        <strain evidence="1 2">2ac9</strain>
    </source>
</reference>
<keyword evidence="2" id="KW-1185">Reference proteome</keyword>
<dbReference type="HOGENOM" id="CLU_3060928_0_0_7"/>
<organism evidence="1 2">
    <name type="scientific">Desulfobacter postgatei 2ac9</name>
    <dbReference type="NCBI Taxonomy" id="879212"/>
    <lineage>
        <taxon>Bacteria</taxon>
        <taxon>Pseudomonadati</taxon>
        <taxon>Thermodesulfobacteriota</taxon>
        <taxon>Desulfobacteria</taxon>
        <taxon>Desulfobacterales</taxon>
        <taxon>Desulfobacteraceae</taxon>
        <taxon>Desulfobacter</taxon>
    </lineage>
</organism>
<accession>I5B204</accession>
<dbReference type="Proteomes" id="UP000005778">
    <property type="component" value="Chromosome"/>
</dbReference>
<dbReference type="STRING" id="879212.DespoDRAFT_01587"/>
<sequence>MTAFKAIKIDTSHHVWRISPTIDTYAYDSEMTREFVQKFFIGKTSRLNITYRH</sequence>
<protein>
    <submittedName>
        <fullName evidence="1">Uncharacterized protein</fullName>
    </submittedName>
</protein>
<evidence type="ECO:0000313" key="2">
    <source>
        <dbReference type="Proteomes" id="UP000005778"/>
    </source>
</evidence>
<dbReference type="EMBL" id="CM001488">
    <property type="protein sequence ID" value="EIM63517.1"/>
    <property type="molecule type" value="Genomic_DNA"/>
</dbReference>
<proteinExistence type="predicted"/>
<name>I5B204_9BACT</name>
<reference evidence="1 2" key="1">
    <citation type="submission" date="2011-09" db="EMBL/GenBank/DDBJ databases">
        <authorList>
            <consortium name="US DOE Joint Genome Institute (JGI-PGF)"/>
            <person name="Lucas S."/>
            <person name="Han J."/>
            <person name="Lapidus A."/>
            <person name="Cheng J.-F."/>
            <person name="Goodwin L."/>
            <person name="Pitluck S."/>
            <person name="Peters L."/>
            <person name="Land M.L."/>
            <person name="Hauser L."/>
            <person name="Orellana R."/>
            <person name="Lovley D."/>
            <person name="Woyke T.J."/>
        </authorList>
    </citation>
    <scope>NUCLEOTIDE SEQUENCE [LARGE SCALE GENOMIC DNA]</scope>
    <source>
        <strain evidence="1 2">2ac9</strain>
    </source>
</reference>
<gene>
    <name evidence="1" type="ORF">DespoDRAFT_01587</name>
</gene>